<dbReference type="GO" id="GO:0000287">
    <property type="term" value="F:magnesium ion binding"/>
    <property type="evidence" value="ECO:0007669"/>
    <property type="project" value="UniProtKB-UniRule"/>
</dbReference>
<evidence type="ECO:0000256" key="8">
    <source>
        <dbReference type="ARBA" id="ARBA00047883"/>
    </source>
</evidence>
<feature type="binding site" evidence="9">
    <location>
        <begin position="39"/>
        <end position="43"/>
    </location>
    <ligand>
        <name>4-amino-2-methyl-5-(diphosphooxymethyl)pyrimidine</name>
        <dbReference type="ChEBI" id="CHEBI:57841"/>
    </ligand>
</feature>
<protein>
    <recommendedName>
        <fullName evidence="9">Thiamine-phosphate synthase</fullName>
        <shortName evidence="9">TP synthase</shortName>
        <shortName evidence="9">TPS</shortName>
        <ecNumber evidence="9">2.5.1.3</ecNumber>
    </recommendedName>
    <alternativeName>
        <fullName evidence="9">Thiamine-phosphate pyrophosphorylase</fullName>
        <shortName evidence="9">TMP pyrophosphorylase</shortName>
        <shortName evidence="9">TMP-PPase</shortName>
    </alternativeName>
</protein>
<dbReference type="UniPathway" id="UPA00060">
    <property type="reaction ID" value="UER00141"/>
</dbReference>
<keyword evidence="5 9" id="KW-0784">Thiamine biosynthesis</keyword>
<feature type="binding site" evidence="9">
    <location>
        <position position="139"/>
    </location>
    <ligand>
        <name>4-amino-2-methyl-5-(diphosphooxymethyl)pyrimidine</name>
        <dbReference type="ChEBI" id="CHEBI:57841"/>
    </ligand>
</feature>
<dbReference type="EMBL" id="FOLG01000002">
    <property type="protein sequence ID" value="SFC02614.1"/>
    <property type="molecule type" value="Genomic_DNA"/>
</dbReference>
<dbReference type="Proteomes" id="UP000198728">
    <property type="component" value="Unassembled WGS sequence"/>
</dbReference>
<feature type="binding site" evidence="9">
    <location>
        <position position="167"/>
    </location>
    <ligand>
        <name>2-[(2R,5Z)-2-carboxy-4-methylthiazol-5(2H)-ylidene]ethyl phosphate</name>
        <dbReference type="ChEBI" id="CHEBI:62899"/>
    </ligand>
</feature>
<sequence length="212" mass="21390">MRTPLDLSAYLVLDPDLCANVGMVETARAAMASGIRTIQLRHKTASTSERVKIGRALRAAMEGTGALLVVNDDVEAAVACGADGLHVGQGDRPAHEARAAIGPDMVLGLSVETEAHARALDPKTVDYAGVGPVFGTPTKPDHARPVGMDGLARIVALCPVPSVAIGGLTAAHAQGVIAAGAAGLAVVSAICGQPDPEAAARDLVEAVKGART</sequence>
<feature type="binding site" evidence="9">
    <location>
        <begin position="136"/>
        <end position="138"/>
    </location>
    <ligand>
        <name>2-[(2R,5Z)-2-carboxy-4-methylthiazol-5(2H)-ylidene]ethyl phosphate</name>
        <dbReference type="ChEBI" id="CHEBI:62899"/>
    </ligand>
</feature>
<accession>A0A1I1FTF8</accession>
<comment type="catalytic activity">
    <reaction evidence="6 9 10">
        <text>4-methyl-5-(2-phosphooxyethyl)-thiazole + 4-amino-2-methyl-5-(diphosphooxymethyl)pyrimidine + H(+) = thiamine phosphate + diphosphate</text>
        <dbReference type="Rhea" id="RHEA:22328"/>
        <dbReference type="ChEBI" id="CHEBI:15378"/>
        <dbReference type="ChEBI" id="CHEBI:33019"/>
        <dbReference type="ChEBI" id="CHEBI:37575"/>
        <dbReference type="ChEBI" id="CHEBI:57841"/>
        <dbReference type="ChEBI" id="CHEBI:58296"/>
        <dbReference type="EC" id="2.5.1.3"/>
    </reaction>
</comment>
<dbReference type="PANTHER" id="PTHR20857:SF15">
    <property type="entry name" value="THIAMINE-PHOSPHATE SYNTHASE"/>
    <property type="match status" value="1"/>
</dbReference>
<keyword evidence="2 9" id="KW-0808">Transferase</keyword>
<evidence type="ECO:0000259" key="12">
    <source>
        <dbReference type="Pfam" id="PF02581"/>
    </source>
</evidence>
<dbReference type="InterPro" id="IPR034291">
    <property type="entry name" value="TMP_synthase"/>
</dbReference>
<keyword evidence="14" id="KW-1185">Reference proteome</keyword>
<organism evidence="13 14">
    <name type="scientific">Tropicimonas isoalkanivorans</name>
    <dbReference type="NCBI Taxonomy" id="441112"/>
    <lineage>
        <taxon>Bacteria</taxon>
        <taxon>Pseudomonadati</taxon>
        <taxon>Pseudomonadota</taxon>
        <taxon>Alphaproteobacteria</taxon>
        <taxon>Rhodobacterales</taxon>
        <taxon>Roseobacteraceae</taxon>
        <taxon>Tropicimonas</taxon>
    </lineage>
</organism>
<dbReference type="GO" id="GO:0004789">
    <property type="term" value="F:thiamine-phosphate diphosphorylase activity"/>
    <property type="evidence" value="ECO:0007669"/>
    <property type="project" value="UniProtKB-UniRule"/>
</dbReference>
<dbReference type="AlphaFoldDB" id="A0A1I1FTF8"/>
<dbReference type="GO" id="GO:0009228">
    <property type="term" value="P:thiamine biosynthetic process"/>
    <property type="evidence" value="ECO:0007669"/>
    <property type="project" value="UniProtKB-KW"/>
</dbReference>
<dbReference type="NCBIfam" id="TIGR00693">
    <property type="entry name" value="thiE"/>
    <property type="match status" value="1"/>
</dbReference>
<comment type="catalytic activity">
    <reaction evidence="7 9 10">
        <text>2-(2-carboxy-4-methylthiazol-5-yl)ethyl phosphate + 4-amino-2-methyl-5-(diphosphooxymethyl)pyrimidine + 2 H(+) = thiamine phosphate + CO2 + diphosphate</text>
        <dbReference type="Rhea" id="RHEA:47848"/>
        <dbReference type="ChEBI" id="CHEBI:15378"/>
        <dbReference type="ChEBI" id="CHEBI:16526"/>
        <dbReference type="ChEBI" id="CHEBI:33019"/>
        <dbReference type="ChEBI" id="CHEBI:37575"/>
        <dbReference type="ChEBI" id="CHEBI:57841"/>
        <dbReference type="ChEBI" id="CHEBI:62890"/>
        <dbReference type="EC" id="2.5.1.3"/>
    </reaction>
</comment>
<comment type="catalytic activity">
    <reaction evidence="8 9 10">
        <text>2-[(2R,5Z)-2-carboxy-4-methylthiazol-5(2H)-ylidene]ethyl phosphate + 4-amino-2-methyl-5-(diphosphooxymethyl)pyrimidine + 2 H(+) = thiamine phosphate + CO2 + diphosphate</text>
        <dbReference type="Rhea" id="RHEA:47844"/>
        <dbReference type="ChEBI" id="CHEBI:15378"/>
        <dbReference type="ChEBI" id="CHEBI:16526"/>
        <dbReference type="ChEBI" id="CHEBI:33019"/>
        <dbReference type="ChEBI" id="CHEBI:37575"/>
        <dbReference type="ChEBI" id="CHEBI:57841"/>
        <dbReference type="ChEBI" id="CHEBI:62899"/>
        <dbReference type="EC" id="2.5.1.3"/>
    </reaction>
</comment>
<comment type="similarity">
    <text evidence="9 10">Belongs to the thiamine-phosphate synthase family.</text>
</comment>
<dbReference type="GO" id="GO:0009229">
    <property type="term" value="P:thiamine diphosphate biosynthetic process"/>
    <property type="evidence" value="ECO:0007669"/>
    <property type="project" value="UniProtKB-UniRule"/>
</dbReference>
<dbReference type="InterPro" id="IPR036206">
    <property type="entry name" value="ThiamineP_synth_sf"/>
</dbReference>
<dbReference type="Pfam" id="PF02581">
    <property type="entry name" value="TMP-TENI"/>
    <property type="match status" value="1"/>
</dbReference>
<dbReference type="CDD" id="cd00564">
    <property type="entry name" value="TMP_TenI"/>
    <property type="match status" value="1"/>
</dbReference>
<dbReference type="OrthoDB" id="9810880at2"/>
<gene>
    <name evidence="9" type="primary">thiE</name>
    <name evidence="13" type="ORF">SAMN04488094_102278</name>
</gene>
<dbReference type="STRING" id="441112.SAMN04488094_102278"/>
<dbReference type="EC" id="2.5.1.3" evidence="9"/>
<comment type="pathway">
    <text evidence="1 9 11">Cofactor biosynthesis; thiamine diphosphate biosynthesis; thiamine phosphate from 4-amino-2-methyl-5-diphosphomethylpyrimidine and 4-methyl-5-(2-phosphoethyl)-thiazole: step 1/1.</text>
</comment>
<dbReference type="InterPro" id="IPR022998">
    <property type="entry name" value="ThiamineP_synth_TenI"/>
</dbReference>
<dbReference type="RefSeq" id="WP_093359644.1">
    <property type="nucleotide sequence ID" value="NZ_FOLG01000002.1"/>
</dbReference>
<dbReference type="SUPFAM" id="SSF51391">
    <property type="entry name" value="Thiamin phosphate synthase"/>
    <property type="match status" value="1"/>
</dbReference>
<reference evidence="13 14" key="1">
    <citation type="submission" date="2016-10" db="EMBL/GenBank/DDBJ databases">
        <authorList>
            <person name="de Groot N.N."/>
        </authorList>
    </citation>
    <scope>NUCLEOTIDE SEQUENCE [LARGE SCALE GENOMIC DNA]</scope>
    <source>
        <strain evidence="13 14">DSM 19548</strain>
    </source>
</reference>
<feature type="binding site" evidence="9">
    <location>
        <begin position="187"/>
        <end position="188"/>
    </location>
    <ligand>
        <name>2-[(2R,5Z)-2-carboxy-4-methylthiazol-5(2H)-ylidene]ethyl phosphate</name>
        <dbReference type="ChEBI" id="CHEBI:62899"/>
    </ligand>
</feature>
<evidence type="ECO:0000256" key="7">
    <source>
        <dbReference type="ARBA" id="ARBA00047851"/>
    </source>
</evidence>
<evidence type="ECO:0000313" key="14">
    <source>
        <dbReference type="Proteomes" id="UP000198728"/>
    </source>
</evidence>
<keyword evidence="4 9" id="KW-0460">Magnesium</keyword>
<dbReference type="Gene3D" id="3.20.20.70">
    <property type="entry name" value="Aldolase class I"/>
    <property type="match status" value="1"/>
</dbReference>
<dbReference type="GO" id="GO:0005737">
    <property type="term" value="C:cytoplasm"/>
    <property type="evidence" value="ECO:0007669"/>
    <property type="project" value="TreeGrafter"/>
</dbReference>
<feature type="binding site" evidence="9">
    <location>
        <position position="110"/>
    </location>
    <ligand>
        <name>4-amino-2-methyl-5-(diphosphooxymethyl)pyrimidine</name>
        <dbReference type="ChEBI" id="CHEBI:57841"/>
    </ligand>
</feature>
<feature type="domain" description="Thiamine phosphate synthase/TenI" evidence="12">
    <location>
        <begin position="10"/>
        <end position="190"/>
    </location>
</feature>
<evidence type="ECO:0000256" key="2">
    <source>
        <dbReference type="ARBA" id="ARBA00022679"/>
    </source>
</evidence>
<feature type="binding site" evidence="9">
    <location>
        <position position="72"/>
    </location>
    <ligand>
        <name>Mg(2+)</name>
        <dbReference type="ChEBI" id="CHEBI:18420"/>
    </ligand>
</feature>
<dbReference type="PANTHER" id="PTHR20857">
    <property type="entry name" value="THIAMINE-PHOSPHATE PYROPHOSPHORYLASE"/>
    <property type="match status" value="1"/>
</dbReference>
<name>A0A1I1FTF8_9RHOB</name>
<dbReference type="InterPro" id="IPR013785">
    <property type="entry name" value="Aldolase_TIM"/>
</dbReference>
<evidence type="ECO:0000256" key="3">
    <source>
        <dbReference type="ARBA" id="ARBA00022723"/>
    </source>
</evidence>
<evidence type="ECO:0000256" key="1">
    <source>
        <dbReference type="ARBA" id="ARBA00005165"/>
    </source>
</evidence>
<keyword evidence="3 9" id="KW-0479">Metal-binding</keyword>
<evidence type="ECO:0000256" key="4">
    <source>
        <dbReference type="ARBA" id="ARBA00022842"/>
    </source>
</evidence>
<evidence type="ECO:0000256" key="11">
    <source>
        <dbReference type="RuleBase" id="RU004253"/>
    </source>
</evidence>
<feature type="binding site" evidence="9">
    <location>
        <position position="91"/>
    </location>
    <ligand>
        <name>Mg(2+)</name>
        <dbReference type="ChEBI" id="CHEBI:18420"/>
    </ligand>
</feature>
<evidence type="ECO:0000256" key="9">
    <source>
        <dbReference type="HAMAP-Rule" id="MF_00097"/>
    </source>
</evidence>
<evidence type="ECO:0000313" key="13">
    <source>
        <dbReference type="EMBL" id="SFC02614.1"/>
    </source>
</evidence>
<dbReference type="HAMAP" id="MF_00097">
    <property type="entry name" value="TMP_synthase"/>
    <property type="match status" value="1"/>
</dbReference>
<feature type="binding site" evidence="9">
    <location>
        <position position="71"/>
    </location>
    <ligand>
        <name>4-amino-2-methyl-5-(diphosphooxymethyl)pyrimidine</name>
        <dbReference type="ChEBI" id="CHEBI:57841"/>
    </ligand>
</feature>
<evidence type="ECO:0000256" key="5">
    <source>
        <dbReference type="ARBA" id="ARBA00022977"/>
    </source>
</evidence>
<comment type="function">
    <text evidence="9">Condenses 4-methyl-5-(beta-hydroxyethyl)thiazole monophosphate (THZ-P) and 2-methyl-4-amino-5-hydroxymethyl pyrimidine pyrophosphate (HMP-PP) to form thiamine monophosphate (TMP).</text>
</comment>
<evidence type="ECO:0000256" key="6">
    <source>
        <dbReference type="ARBA" id="ARBA00047334"/>
    </source>
</evidence>
<evidence type="ECO:0000256" key="10">
    <source>
        <dbReference type="RuleBase" id="RU003826"/>
    </source>
</evidence>
<comment type="cofactor">
    <cofactor evidence="9">
        <name>Mg(2+)</name>
        <dbReference type="ChEBI" id="CHEBI:18420"/>
    </cofactor>
    <text evidence="9">Binds 1 Mg(2+) ion per subunit.</text>
</comment>
<proteinExistence type="inferred from homology"/>